<comment type="caution">
    <text evidence="2">The sequence shown here is derived from an EMBL/GenBank/DDBJ whole genome shotgun (WGS) entry which is preliminary data.</text>
</comment>
<evidence type="ECO:0000313" key="2">
    <source>
        <dbReference type="EMBL" id="OKP14496.1"/>
    </source>
</evidence>
<name>A0A1Q5UPV0_9EURO</name>
<keyword evidence="1" id="KW-0472">Membrane</keyword>
<feature type="transmembrane region" description="Helical" evidence="1">
    <location>
        <begin position="87"/>
        <end position="110"/>
    </location>
</feature>
<dbReference type="EMBL" id="MNBE01000093">
    <property type="protein sequence ID" value="OKP14496.1"/>
    <property type="molecule type" value="Genomic_DNA"/>
</dbReference>
<accession>A0A1Q5UPV0</accession>
<dbReference type="AlphaFoldDB" id="A0A1Q5UPV0"/>
<evidence type="ECO:0000256" key="1">
    <source>
        <dbReference type="SAM" id="Phobius"/>
    </source>
</evidence>
<protein>
    <submittedName>
        <fullName evidence="2">Uncharacterized protein</fullName>
    </submittedName>
</protein>
<feature type="transmembrane region" description="Helical" evidence="1">
    <location>
        <begin position="7"/>
        <end position="27"/>
    </location>
</feature>
<dbReference type="Proteomes" id="UP000186955">
    <property type="component" value="Unassembled WGS sequence"/>
</dbReference>
<keyword evidence="1" id="KW-0812">Transmembrane</keyword>
<proteinExistence type="predicted"/>
<sequence length="111" mass="12479">MTKVFDCMVIAAIPSALFSIFGFVLMAHPRLLQDDNATAIYFACTQFILSLVVLFIEGYVANAIRGYQTLFEEFEVRASHFPYYGMMYYGSIGEAVFGSLVVILSLVYFVI</sequence>
<keyword evidence="3" id="KW-1185">Reference proteome</keyword>
<gene>
    <name evidence="2" type="ORF">PENSUB_13992</name>
</gene>
<dbReference type="STRING" id="1316194.A0A1Q5UPV0"/>
<reference evidence="2 3" key="1">
    <citation type="submission" date="2016-10" db="EMBL/GenBank/DDBJ databases">
        <title>Genome sequence of the ascomycete fungus Penicillium subrubescens.</title>
        <authorList>
            <person name="De Vries R.P."/>
            <person name="Peng M."/>
            <person name="Dilokpimol A."/>
            <person name="Hilden K."/>
            <person name="Makela M.R."/>
            <person name="Grigoriev I."/>
            <person name="Riley R."/>
            <person name="Granchi Z."/>
        </authorList>
    </citation>
    <scope>NUCLEOTIDE SEQUENCE [LARGE SCALE GENOMIC DNA]</scope>
    <source>
        <strain evidence="2 3">CBS 132785</strain>
    </source>
</reference>
<organism evidence="2 3">
    <name type="scientific">Penicillium subrubescens</name>
    <dbReference type="NCBI Taxonomy" id="1316194"/>
    <lineage>
        <taxon>Eukaryota</taxon>
        <taxon>Fungi</taxon>
        <taxon>Dikarya</taxon>
        <taxon>Ascomycota</taxon>
        <taxon>Pezizomycotina</taxon>
        <taxon>Eurotiomycetes</taxon>
        <taxon>Eurotiomycetidae</taxon>
        <taxon>Eurotiales</taxon>
        <taxon>Aspergillaceae</taxon>
        <taxon>Penicillium</taxon>
    </lineage>
</organism>
<keyword evidence="1" id="KW-1133">Transmembrane helix</keyword>
<evidence type="ECO:0000313" key="3">
    <source>
        <dbReference type="Proteomes" id="UP000186955"/>
    </source>
</evidence>
<dbReference type="OrthoDB" id="3556886at2759"/>
<feature type="transmembrane region" description="Helical" evidence="1">
    <location>
        <begin position="39"/>
        <end position="60"/>
    </location>
</feature>